<protein>
    <recommendedName>
        <fullName evidence="11">DNA ligase</fullName>
        <ecNumber evidence="11">6.5.1.1</ecNumber>
    </recommendedName>
</protein>
<dbReference type="GO" id="GO:0005524">
    <property type="term" value="F:ATP binding"/>
    <property type="evidence" value="ECO:0007669"/>
    <property type="project" value="UniProtKB-KW"/>
</dbReference>
<feature type="compositionally biased region" description="Basic and acidic residues" evidence="13">
    <location>
        <begin position="137"/>
        <end position="151"/>
    </location>
</feature>
<keyword evidence="3" id="KW-0132">Cell division</keyword>
<dbReference type="SUPFAM" id="SSF50249">
    <property type="entry name" value="Nucleic acid-binding proteins"/>
    <property type="match status" value="1"/>
</dbReference>
<evidence type="ECO:0000259" key="14">
    <source>
        <dbReference type="PROSITE" id="PS50160"/>
    </source>
</evidence>
<feature type="domain" description="ATP-dependent DNA ligase family profile" evidence="14">
    <location>
        <begin position="439"/>
        <end position="575"/>
    </location>
</feature>
<keyword evidence="10" id="KW-0131">Cell cycle</keyword>
<evidence type="ECO:0000256" key="13">
    <source>
        <dbReference type="SAM" id="MobiDB-lite"/>
    </source>
</evidence>
<dbReference type="GO" id="GO:0005739">
    <property type="term" value="C:mitochondrion"/>
    <property type="evidence" value="ECO:0007669"/>
    <property type="project" value="TreeGrafter"/>
</dbReference>
<evidence type="ECO:0000313" key="16">
    <source>
        <dbReference type="Proteomes" id="UP000479190"/>
    </source>
</evidence>
<dbReference type="CDD" id="cd07969">
    <property type="entry name" value="OBF_DNA_ligase_I"/>
    <property type="match status" value="1"/>
</dbReference>
<dbReference type="InterPro" id="IPR050191">
    <property type="entry name" value="ATP-dep_DNA_ligase"/>
</dbReference>
<dbReference type="InterPro" id="IPR012309">
    <property type="entry name" value="DNA_ligase_ATP-dep_C"/>
</dbReference>
<keyword evidence="2 11" id="KW-0436">Ligase</keyword>
<keyword evidence="9 11" id="KW-0234">DNA repair</keyword>
<keyword evidence="5 11" id="KW-0547">Nucleotide-binding</keyword>
<evidence type="ECO:0000256" key="1">
    <source>
        <dbReference type="ARBA" id="ARBA00007572"/>
    </source>
</evidence>
<dbReference type="GO" id="GO:0051301">
    <property type="term" value="P:cell division"/>
    <property type="evidence" value="ECO:0007669"/>
    <property type="project" value="UniProtKB-KW"/>
</dbReference>
<dbReference type="Proteomes" id="UP000479190">
    <property type="component" value="Unassembled WGS sequence"/>
</dbReference>
<dbReference type="Gene3D" id="3.30.1490.70">
    <property type="match status" value="1"/>
</dbReference>
<dbReference type="Pfam" id="PF04679">
    <property type="entry name" value="DNA_ligase_A_C"/>
    <property type="match status" value="1"/>
</dbReference>
<dbReference type="GO" id="GO:0005634">
    <property type="term" value="C:nucleus"/>
    <property type="evidence" value="ECO:0007669"/>
    <property type="project" value="TreeGrafter"/>
</dbReference>
<evidence type="ECO:0000256" key="11">
    <source>
        <dbReference type="RuleBase" id="RU000617"/>
    </source>
</evidence>
<dbReference type="CDD" id="cd07900">
    <property type="entry name" value="Adenylation_DNA_ligase_I_Euk"/>
    <property type="match status" value="1"/>
</dbReference>
<evidence type="ECO:0000256" key="7">
    <source>
        <dbReference type="ARBA" id="ARBA00022840"/>
    </source>
</evidence>
<evidence type="ECO:0000256" key="10">
    <source>
        <dbReference type="ARBA" id="ARBA00023306"/>
    </source>
</evidence>
<dbReference type="EC" id="6.5.1.1" evidence="11"/>
<dbReference type="Gene3D" id="1.10.3260.10">
    <property type="entry name" value="DNA ligase, ATP-dependent, N-terminal domain"/>
    <property type="match status" value="1"/>
</dbReference>
<dbReference type="InterPro" id="IPR012340">
    <property type="entry name" value="NA-bd_OB-fold"/>
</dbReference>
<sequence length="710" mass="80040">MSQRSITSFFGKKDGSKVENKNGDSDVKKAKEKAMEKVEAAGGKRKRDKSSEAIKSPKAAKKSSTNDDRKSKDGKRKSSEDKSPPAQVAKKSKLNESNGKVNGKKDSEKGKNKKDSKDEVTSKKSKLNDSSSKKKNKKEDEKKEKSKKLDDSTLSNEDEEEDEEIEDVDSDDDDSSEPASEDSEEEVAPTRVLRSARRAESKAAVTAKKLSSLVDDDTSSDEESKPSASGSKKLSNIIDDDDDESDDEDFDPIKEKEKVLKKKLEGSSSSPSDEEASDAESDEPSQMEVDEDESSIEEEKQQKKEKVTNVLLEKGIKELPNECKLTPGIPLRPMLAHPTKNIQEVLSRFDGLKFTCEFKYDGERAQIHIDENGAVKIFSRNQEDNTSKYPDIISRVPNTKGEEVTSCVLDCEAVAWDKEKKQILPFQVLSTRKRKDANEAEIKVQVCVFIFDLLYFNGTALVQEPFQKRREMLRKHFKTVEGEWYFAESLDTQSIEEVQEFLDVSIKGNCEGLMIKTLEKEATYEIAKRSRNWLKLKKDYLDGVGDTLDLVVIGGYIGKGKRTGTYGGFLLACYDQENEEYQSICKIGTGFSEDDLAKHTEALKELVTEKPKPYFRYDSSLEPDHWFEPKLVWEVKCADMSISPVHMAAKSIVDPEKGISLRFPRFIRIREDKNSEDATSSQQIADMYLSQEQIKNQNTTSSGVAEEDFY</sequence>
<keyword evidence="6 11" id="KW-0227">DNA damage</keyword>
<dbReference type="Gene3D" id="3.30.470.30">
    <property type="entry name" value="DNA ligase/mRNA capping enzyme"/>
    <property type="match status" value="1"/>
</dbReference>
<feature type="compositionally biased region" description="Basic and acidic residues" evidence="13">
    <location>
        <begin position="64"/>
        <end position="83"/>
    </location>
</feature>
<keyword evidence="7 11" id="KW-0067">ATP-binding</keyword>
<feature type="compositionally biased region" description="Basic and acidic residues" evidence="13">
    <location>
        <begin position="103"/>
        <end position="122"/>
    </location>
</feature>
<dbReference type="GO" id="GO:1903461">
    <property type="term" value="P:Okazaki fragment processing involved in mitotic DNA replication"/>
    <property type="evidence" value="ECO:0007669"/>
    <property type="project" value="TreeGrafter"/>
</dbReference>
<evidence type="ECO:0000256" key="2">
    <source>
        <dbReference type="ARBA" id="ARBA00022598"/>
    </source>
</evidence>
<dbReference type="InterPro" id="IPR012310">
    <property type="entry name" value="DNA_ligase_ATP-dep_cent"/>
</dbReference>
<name>A0A6H5IKW5_9HYME</name>
<keyword evidence="8 11" id="KW-0233">DNA recombination</keyword>
<evidence type="ECO:0000256" key="5">
    <source>
        <dbReference type="ARBA" id="ARBA00022741"/>
    </source>
</evidence>
<evidence type="ECO:0000256" key="4">
    <source>
        <dbReference type="ARBA" id="ARBA00022705"/>
    </source>
</evidence>
<dbReference type="InterPro" id="IPR016059">
    <property type="entry name" value="DNA_ligase_ATP-dep_CS"/>
</dbReference>
<dbReference type="PROSITE" id="PS00333">
    <property type="entry name" value="DNA_LIGASE_A2"/>
    <property type="match status" value="1"/>
</dbReference>
<dbReference type="PANTHER" id="PTHR45674:SF4">
    <property type="entry name" value="DNA LIGASE 1"/>
    <property type="match status" value="1"/>
</dbReference>
<dbReference type="PANTHER" id="PTHR45674">
    <property type="entry name" value="DNA LIGASE 1/3 FAMILY MEMBER"/>
    <property type="match status" value="1"/>
</dbReference>
<gene>
    <name evidence="15" type="ORF">TBRA_LOCUS9064</name>
</gene>
<evidence type="ECO:0000256" key="8">
    <source>
        <dbReference type="ARBA" id="ARBA00023172"/>
    </source>
</evidence>
<evidence type="ECO:0000256" key="3">
    <source>
        <dbReference type="ARBA" id="ARBA00022618"/>
    </source>
</evidence>
<dbReference type="FunFam" id="2.40.50.140:FF:000062">
    <property type="entry name" value="DNA ligase"/>
    <property type="match status" value="1"/>
</dbReference>
<comment type="similarity">
    <text evidence="1 12">Belongs to the ATP-dependent DNA ligase family.</text>
</comment>
<feature type="compositionally biased region" description="Basic and acidic residues" evidence="13">
    <location>
        <begin position="11"/>
        <end position="39"/>
    </location>
</feature>
<dbReference type="GO" id="GO:0003910">
    <property type="term" value="F:DNA ligase (ATP) activity"/>
    <property type="evidence" value="ECO:0007669"/>
    <property type="project" value="UniProtKB-EC"/>
</dbReference>
<keyword evidence="4" id="KW-0235">DNA replication</keyword>
<dbReference type="AlphaFoldDB" id="A0A6H5IKW5"/>
<dbReference type="OrthoDB" id="206088at2759"/>
<dbReference type="GO" id="GO:0006281">
    <property type="term" value="P:DNA repair"/>
    <property type="evidence" value="ECO:0007669"/>
    <property type="project" value="UniProtKB-KW"/>
</dbReference>
<dbReference type="PROSITE" id="PS00697">
    <property type="entry name" value="DNA_LIGASE_A1"/>
    <property type="match status" value="1"/>
</dbReference>
<dbReference type="FunFam" id="3.30.470.30:FF:000016">
    <property type="entry name" value="DNA ligase"/>
    <property type="match status" value="1"/>
</dbReference>
<evidence type="ECO:0000256" key="9">
    <source>
        <dbReference type="ARBA" id="ARBA00023204"/>
    </source>
</evidence>
<reference evidence="15 16" key="1">
    <citation type="submission" date="2020-02" db="EMBL/GenBank/DDBJ databases">
        <authorList>
            <person name="Ferguson B K."/>
        </authorList>
    </citation>
    <scope>NUCLEOTIDE SEQUENCE [LARGE SCALE GENOMIC DNA]</scope>
</reference>
<feature type="region of interest" description="Disordered" evidence="13">
    <location>
        <begin position="1"/>
        <end position="305"/>
    </location>
</feature>
<evidence type="ECO:0000313" key="15">
    <source>
        <dbReference type="EMBL" id="CAB0037227.1"/>
    </source>
</evidence>
<dbReference type="InterPro" id="IPR000977">
    <property type="entry name" value="DNA_ligase_ATP-dep"/>
</dbReference>
<dbReference type="GO" id="GO:0071897">
    <property type="term" value="P:DNA biosynthetic process"/>
    <property type="evidence" value="ECO:0007669"/>
    <property type="project" value="InterPro"/>
</dbReference>
<dbReference type="GO" id="GO:0006310">
    <property type="term" value="P:DNA recombination"/>
    <property type="evidence" value="ECO:0007669"/>
    <property type="project" value="UniProtKB-KW"/>
</dbReference>
<dbReference type="EMBL" id="CADCXV010000847">
    <property type="protein sequence ID" value="CAB0037227.1"/>
    <property type="molecule type" value="Genomic_DNA"/>
</dbReference>
<dbReference type="NCBIfam" id="TIGR00574">
    <property type="entry name" value="dnl1"/>
    <property type="match status" value="1"/>
</dbReference>
<feature type="compositionally biased region" description="Acidic residues" evidence="13">
    <location>
        <begin position="156"/>
        <end position="187"/>
    </location>
</feature>
<feature type="compositionally biased region" description="Acidic residues" evidence="13">
    <location>
        <begin position="238"/>
        <end position="250"/>
    </location>
</feature>
<dbReference type="Gene3D" id="2.40.50.140">
    <property type="entry name" value="Nucleic acid-binding proteins"/>
    <property type="match status" value="1"/>
</dbReference>
<dbReference type="PROSITE" id="PS50160">
    <property type="entry name" value="DNA_LIGASE_A3"/>
    <property type="match status" value="1"/>
</dbReference>
<dbReference type="GO" id="GO:0003677">
    <property type="term" value="F:DNA binding"/>
    <property type="evidence" value="ECO:0007669"/>
    <property type="project" value="InterPro"/>
</dbReference>
<dbReference type="Pfam" id="PF01068">
    <property type="entry name" value="DNA_ligase_A_M"/>
    <property type="match status" value="1"/>
</dbReference>
<proteinExistence type="inferred from homology"/>
<accession>A0A6H5IKW5</accession>
<dbReference type="SUPFAM" id="SSF56091">
    <property type="entry name" value="DNA ligase/mRNA capping enzyme, catalytic domain"/>
    <property type="match status" value="1"/>
</dbReference>
<dbReference type="InterPro" id="IPR036599">
    <property type="entry name" value="DNA_ligase_N_sf"/>
</dbReference>
<evidence type="ECO:0000256" key="6">
    <source>
        <dbReference type="ARBA" id="ARBA00022763"/>
    </source>
</evidence>
<keyword evidence="16" id="KW-1185">Reference proteome</keyword>
<feature type="compositionally biased region" description="Basic and acidic residues" evidence="13">
    <location>
        <begin position="251"/>
        <end position="265"/>
    </location>
</feature>
<evidence type="ECO:0000256" key="12">
    <source>
        <dbReference type="RuleBase" id="RU004196"/>
    </source>
</evidence>
<comment type="catalytic activity">
    <reaction evidence="11">
        <text>ATP + (deoxyribonucleotide)n-3'-hydroxyl + 5'-phospho-(deoxyribonucleotide)m = (deoxyribonucleotide)n+m + AMP + diphosphate.</text>
        <dbReference type="EC" id="6.5.1.1"/>
    </reaction>
</comment>
<organism evidence="15 16">
    <name type="scientific">Trichogramma brassicae</name>
    <dbReference type="NCBI Taxonomy" id="86971"/>
    <lineage>
        <taxon>Eukaryota</taxon>
        <taxon>Metazoa</taxon>
        <taxon>Ecdysozoa</taxon>
        <taxon>Arthropoda</taxon>
        <taxon>Hexapoda</taxon>
        <taxon>Insecta</taxon>
        <taxon>Pterygota</taxon>
        <taxon>Neoptera</taxon>
        <taxon>Endopterygota</taxon>
        <taxon>Hymenoptera</taxon>
        <taxon>Apocrita</taxon>
        <taxon>Proctotrupomorpha</taxon>
        <taxon>Chalcidoidea</taxon>
        <taxon>Trichogrammatidae</taxon>
        <taxon>Trichogramma</taxon>
    </lineage>
</organism>
<feature type="compositionally biased region" description="Acidic residues" evidence="13">
    <location>
        <begin position="272"/>
        <end position="296"/>
    </location>
</feature>